<organism evidence="1 2">
    <name type="scientific">Sanguibacter gelidistatuariae</name>
    <dbReference type="NCBI Taxonomy" id="1814289"/>
    <lineage>
        <taxon>Bacteria</taxon>
        <taxon>Bacillati</taxon>
        <taxon>Actinomycetota</taxon>
        <taxon>Actinomycetes</taxon>
        <taxon>Micrococcales</taxon>
        <taxon>Sanguibacteraceae</taxon>
        <taxon>Sanguibacter</taxon>
    </lineage>
</organism>
<evidence type="ECO:0000313" key="2">
    <source>
        <dbReference type="Proteomes" id="UP000199039"/>
    </source>
</evidence>
<dbReference type="EMBL" id="FMYH01000013">
    <property type="protein sequence ID" value="SDD84323.1"/>
    <property type="molecule type" value="Genomic_DNA"/>
</dbReference>
<proteinExistence type="predicted"/>
<protein>
    <submittedName>
        <fullName evidence="1">Uncharacterized protein</fullName>
    </submittedName>
</protein>
<dbReference type="Proteomes" id="UP000199039">
    <property type="component" value="Unassembled WGS sequence"/>
</dbReference>
<dbReference type="AlphaFoldDB" id="A0A1G6Y302"/>
<gene>
    <name evidence="1" type="ORF">SAMN05216410_0259</name>
</gene>
<evidence type="ECO:0000313" key="1">
    <source>
        <dbReference type="EMBL" id="SDD84323.1"/>
    </source>
</evidence>
<keyword evidence="2" id="KW-1185">Reference proteome</keyword>
<reference evidence="1 2" key="1">
    <citation type="submission" date="2016-09" db="EMBL/GenBank/DDBJ databases">
        <authorList>
            <person name="Capua I."/>
            <person name="De Benedictis P."/>
            <person name="Joannis T."/>
            <person name="Lombin L.H."/>
            <person name="Cattoli G."/>
        </authorList>
    </citation>
    <scope>NUCLEOTIDE SEQUENCE [LARGE SCALE GENOMIC DNA]</scope>
    <source>
        <strain evidence="1 2">ISLP-3</strain>
    </source>
</reference>
<name>A0A1G6Y302_9MICO</name>
<sequence length="107" mass="11418">MHPYDPLGFHGTVIWLTGEQGGRRSGPPVPAPGRDYAANGFVPPFSVDTRLASLVVRPTTPGAWRSSADAGWLVGDYRYPHDVTAGDIIVVTEGPTIVGYFHVESVG</sequence>
<accession>A0A1G6Y302</accession>